<keyword evidence="2" id="KW-1185">Reference proteome</keyword>
<dbReference type="Proteomes" id="UP000179284">
    <property type="component" value="Chromosome II"/>
</dbReference>
<dbReference type="EMBL" id="CP017830">
    <property type="protein sequence ID" value="AOZ94967.1"/>
    <property type="molecule type" value="Genomic_DNA"/>
</dbReference>
<name>A0A1D9NX77_9FIRM</name>
<evidence type="ECO:0000313" key="1">
    <source>
        <dbReference type="EMBL" id="AOZ94967.1"/>
    </source>
</evidence>
<organism evidence="1 2">
    <name type="scientific">Butyrivibrio hungatei</name>
    <dbReference type="NCBI Taxonomy" id="185008"/>
    <lineage>
        <taxon>Bacteria</taxon>
        <taxon>Bacillati</taxon>
        <taxon>Bacillota</taxon>
        <taxon>Clostridia</taxon>
        <taxon>Lachnospirales</taxon>
        <taxon>Lachnospiraceae</taxon>
        <taxon>Butyrivibrio</taxon>
    </lineage>
</organism>
<dbReference type="KEGG" id="bhu:bhn_III019"/>
<gene>
    <name evidence="1" type="ORF">bhn_III019</name>
</gene>
<dbReference type="AlphaFoldDB" id="A0A1D9NX77"/>
<dbReference type="RefSeq" id="WP_071174799.1">
    <property type="nucleotide sequence ID" value="NZ_CP017830.1"/>
</dbReference>
<reference evidence="2" key="1">
    <citation type="submission" date="2016-10" db="EMBL/GenBank/DDBJ databases">
        <title>The complete genome sequence of the rumen bacterium Butyrivibrio hungatei MB2003.</title>
        <authorList>
            <person name="Palevich N."/>
            <person name="Kelly W.J."/>
            <person name="Leahy S.C."/>
            <person name="Altermann E."/>
            <person name="Rakonjac J."/>
            <person name="Attwood G.T."/>
        </authorList>
    </citation>
    <scope>NUCLEOTIDE SEQUENCE [LARGE SCALE GENOMIC DNA]</scope>
    <source>
        <strain evidence="2">MB2003</strain>
    </source>
</reference>
<dbReference type="OrthoDB" id="2002934at2"/>
<evidence type="ECO:0000313" key="2">
    <source>
        <dbReference type="Proteomes" id="UP000179284"/>
    </source>
</evidence>
<protein>
    <submittedName>
        <fullName evidence="1">Uncharacterized protein</fullName>
    </submittedName>
</protein>
<proteinExistence type="predicted"/>
<accession>A0A1D9NX77</accession>
<sequence length="399" mass="45526">MKSEHVKIGRVERDITRIYQLFDDFVFDIRLDKKNELHLRLLTEEVLRLAKQIVGDNTVDFWFEGDARIAYIFLTATNSIDENKRQELLSVSSSGENSMEQGFFSKLASMFVIEPPAEKKWSLKEYQAELLKKREEDKYSQEAWDDLERSLVANLADDIEVGFDKDIVKMIVTKDFSEALSNVNSRVPAIISKQIIVDSDVIKASNAIGRADSTIEELKLNKKDSFHLNLIFEETLGMLKEMTGEYSAVIWFEKYKNQCCIRLTAKTEMDINKKKNLLDMSFDGTNSLVKGFMGKVRDVIENGALGYNNVMKLQQEYGGGYVQYGTMGMYSSTEGMADTGIMWSLCEYRSSLSDEMENVSVKEAWDELEKSIVAKLAKDVVVGVKGDRVDMTIVYDIEQ</sequence>